<dbReference type="RefSeq" id="WP_038153262.1">
    <property type="nucleotide sequence ID" value="NZ_JRNT01000041.1"/>
</dbReference>
<feature type="transmembrane region" description="Helical" evidence="8">
    <location>
        <begin position="84"/>
        <end position="108"/>
    </location>
</feature>
<feature type="transmembrane region" description="Helical" evidence="8">
    <location>
        <begin position="237"/>
        <end position="256"/>
    </location>
</feature>
<feature type="transmembrane region" description="Helical" evidence="8">
    <location>
        <begin position="197"/>
        <end position="217"/>
    </location>
</feature>
<organism evidence="9 10">
    <name type="scientific">Veillonella montpellierensis DNF00314</name>
    <dbReference type="NCBI Taxonomy" id="1401067"/>
    <lineage>
        <taxon>Bacteria</taxon>
        <taxon>Bacillati</taxon>
        <taxon>Bacillota</taxon>
        <taxon>Negativicutes</taxon>
        <taxon>Veillonellales</taxon>
        <taxon>Veillonellaceae</taxon>
        <taxon>Veillonella</taxon>
    </lineage>
</organism>
<evidence type="ECO:0000256" key="7">
    <source>
        <dbReference type="ARBA" id="ARBA00023136"/>
    </source>
</evidence>
<evidence type="ECO:0000256" key="8">
    <source>
        <dbReference type="SAM" id="Phobius"/>
    </source>
</evidence>
<dbReference type="GO" id="GO:0008324">
    <property type="term" value="F:monoatomic cation transmembrane transporter activity"/>
    <property type="evidence" value="ECO:0007669"/>
    <property type="project" value="InterPro"/>
</dbReference>
<keyword evidence="10" id="KW-1185">Reference proteome</keyword>
<evidence type="ECO:0000256" key="1">
    <source>
        <dbReference type="ARBA" id="ARBA00004651"/>
    </source>
</evidence>
<keyword evidence="3" id="KW-1003">Cell membrane</keyword>
<dbReference type="InterPro" id="IPR003445">
    <property type="entry name" value="Cat_transpt"/>
</dbReference>
<evidence type="ECO:0000256" key="3">
    <source>
        <dbReference type="ARBA" id="ARBA00022475"/>
    </source>
</evidence>
<dbReference type="PANTHER" id="PTHR32024">
    <property type="entry name" value="TRK SYSTEM POTASSIUM UPTAKE PROTEIN TRKG-RELATED"/>
    <property type="match status" value="1"/>
</dbReference>
<feature type="transmembrane region" description="Helical" evidence="8">
    <location>
        <begin position="414"/>
        <end position="436"/>
    </location>
</feature>
<gene>
    <name evidence="9" type="ORF">HMPREF0872_08450</name>
</gene>
<evidence type="ECO:0000256" key="6">
    <source>
        <dbReference type="ARBA" id="ARBA00023065"/>
    </source>
</evidence>
<dbReference type="GO" id="GO:0005886">
    <property type="term" value="C:plasma membrane"/>
    <property type="evidence" value="ECO:0007669"/>
    <property type="project" value="UniProtKB-SubCell"/>
</dbReference>
<sequence length="453" mass="49690">MLEKEHLTPRSLHAIAAINPYRWLAISFIGVIIVGTILLMLPISSADHRMTSIIDALFTATSCVSVTGLTVVDTYTHWSLVGQLIMIVLIQIGGMGTMVLSTVILLVLRKRIGLENRLLIQADTGDTRNSIVLLVKRIVTLTVVVEMIGAIGYIWQLYPYLGSSSFYYGTLQSISTFCNAGFVFFDNALPYNMISDWAFTLITCTLISIGGFGYMALYDIGHNGYKGIRHLELHTRIMLYGQVVLVVLGTVFIAMLEWSNGETLGQLAYLDRWQAALFQAVTPRTAGLATIDYSAVHPITAFVTIILMFIGAGPNSTGGGVKISTIAIIWAVSTHIFNRRTDVVLGKSSIANDTIYRACGIVFFSTLCILLGTCILAWQEPYPFLSLLFEVQSAFSTVGLSMGITPYLDACSKWVLIIIMFTGRIGVLTLIGTFALRRKAQDPIAYPEGHIVL</sequence>
<dbReference type="AlphaFoldDB" id="A0A096AH06"/>
<comment type="subcellular location">
    <subcellularLocation>
        <location evidence="1">Cell membrane</location>
        <topology evidence="1">Multi-pass membrane protein</topology>
    </subcellularLocation>
</comment>
<evidence type="ECO:0000256" key="5">
    <source>
        <dbReference type="ARBA" id="ARBA00022989"/>
    </source>
</evidence>
<dbReference type="Proteomes" id="UP000029628">
    <property type="component" value="Unassembled WGS sequence"/>
</dbReference>
<feature type="transmembrane region" description="Helical" evidence="8">
    <location>
        <begin position="20"/>
        <end position="41"/>
    </location>
</feature>
<proteinExistence type="predicted"/>
<name>A0A096AH06_9FIRM</name>
<keyword evidence="6" id="KW-0406">Ion transport</keyword>
<evidence type="ECO:0000313" key="9">
    <source>
        <dbReference type="EMBL" id="KGF46418.1"/>
    </source>
</evidence>
<evidence type="ECO:0000313" key="10">
    <source>
        <dbReference type="Proteomes" id="UP000029628"/>
    </source>
</evidence>
<dbReference type="GO" id="GO:0030001">
    <property type="term" value="P:metal ion transport"/>
    <property type="evidence" value="ECO:0007669"/>
    <property type="project" value="UniProtKB-ARBA"/>
</dbReference>
<keyword evidence="7 8" id="KW-0472">Membrane</keyword>
<feature type="transmembrane region" description="Helical" evidence="8">
    <location>
        <begin position="293"/>
        <end position="313"/>
    </location>
</feature>
<accession>A0A096AH06</accession>
<feature type="transmembrane region" description="Helical" evidence="8">
    <location>
        <begin position="358"/>
        <end position="378"/>
    </location>
</feature>
<feature type="transmembrane region" description="Helical" evidence="8">
    <location>
        <begin position="138"/>
        <end position="158"/>
    </location>
</feature>
<dbReference type="Pfam" id="PF02386">
    <property type="entry name" value="TrkH"/>
    <property type="match status" value="1"/>
</dbReference>
<dbReference type="EMBL" id="JRNT01000041">
    <property type="protein sequence ID" value="KGF46418.1"/>
    <property type="molecule type" value="Genomic_DNA"/>
</dbReference>
<reference evidence="9 10" key="1">
    <citation type="submission" date="2014-07" db="EMBL/GenBank/DDBJ databases">
        <authorList>
            <person name="McCorrison J."/>
            <person name="Sanka R."/>
            <person name="Torralba M."/>
            <person name="Gillis M."/>
            <person name="Haft D.H."/>
            <person name="Methe B."/>
            <person name="Sutton G."/>
            <person name="Nelson K.E."/>
        </authorList>
    </citation>
    <scope>NUCLEOTIDE SEQUENCE [LARGE SCALE GENOMIC DNA]</scope>
    <source>
        <strain evidence="9 10">DNF00314</strain>
    </source>
</reference>
<protein>
    <submittedName>
        <fullName evidence="9">Cation transporter</fullName>
    </submittedName>
</protein>
<keyword evidence="4 8" id="KW-0812">Transmembrane</keyword>
<comment type="caution">
    <text evidence="9">The sequence shown here is derived from an EMBL/GenBank/DDBJ whole genome shotgun (WGS) entry which is preliminary data.</text>
</comment>
<dbReference type="PANTHER" id="PTHR32024:SF1">
    <property type="entry name" value="KTR SYSTEM POTASSIUM UPTAKE PROTEIN B"/>
    <property type="match status" value="1"/>
</dbReference>
<keyword evidence="5 8" id="KW-1133">Transmembrane helix</keyword>
<evidence type="ECO:0000256" key="4">
    <source>
        <dbReference type="ARBA" id="ARBA00022692"/>
    </source>
</evidence>
<keyword evidence="2" id="KW-0813">Transport</keyword>
<dbReference type="eggNOG" id="COG0168">
    <property type="taxonomic scope" value="Bacteria"/>
</dbReference>
<evidence type="ECO:0000256" key="2">
    <source>
        <dbReference type="ARBA" id="ARBA00022448"/>
    </source>
</evidence>